<accession>A0AAV3PW97</accession>
<protein>
    <submittedName>
        <fullName evidence="1">Uncharacterized protein</fullName>
    </submittedName>
</protein>
<dbReference type="AlphaFoldDB" id="A0AAV3PW97"/>
<comment type="caution">
    <text evidence="1">The sequence shown here is derived from an EMBL/GenBank/DDBJ whole genome shotgun (WGS) entry which is preliminary data.</text>
</comment>
<gene>
    <name evidence="1" type="ORF">LIER_38216</name>
</gene>
<evidence type="ECO:0000313" key="1">
    <source>
        <dbReference type="EMBL" id="GAA0156109.1"/>
    </source>
</evidence>
<organism evidence="1 2">
    <name type="scientific">Lithospermum erythrorhizon</name>
    <name type="common">Purple gromwell</name>
    <name type="synonym">Lithospermum officinale var. erythrorhizon</name>
    <dbReference type="NCBI Taxonomy" id="34254"/>
    <lineage>
        <taxon>Eukaryota</taxon>
        <taxon>Viridiplantae</taxon>
        <taxon>Streptophyta</taxon>
        <taxon>Embryophyta</taxon>
        <taxon>Tracheophyta</taxon>
        <taxon>Spermatophyta</taxon>
        <taxon>Magnoliopsida</taxon>
        <taxon>eudicotyledons</taxon>
        <taxon>Gunneridae</taxon>
        <taxon>Pentapetalae</taxon>
        <taxon>asterids</taxon>
        <taxon>lamiids</taxon>
        <taxon>Boraginales</taxon>
        <taxon>Boraginaceae</taxon>
        <taxon>Boraginoideae</taxon>
        <taxon>Lithospermeae</taxon>
        <taxon>Lithospermum</taxon>
    </lineage>
</organism>
<reference evidence="1 2" key="1">
    <citation type="submission" date="2024-01" db="EMBL/GenBank/DDBJ databases">
        <title>The complete chloroplast genome sequence of Lithospermum erythrorhizon: insights into the phylogenetic relationship among Boraginaceae species and the maternal lineages of purple gromwells.</title>
        <authorList>
            <person name="Okada T."/>
            <person name="Watanabe K."/>
        </authorList>
    </citation>
    <scope>NUCLEOTIDE SEQUENCE [LARGE SCALE GENOMIC DNA]</scope>
</reference>
<evidence type="ECO:0000313" key="2">
    <source>
        <dbReference type="Proteomes" id="UP001454036"/>
    </source>
</evidence>
<proteinExistence type="predicted"/>
<keyword evidence="2" id="KW-1185">Reference proteome</keyword>
<dbReference type="EMBL" id="BAABME010019115">
    <property type="protein sequence ID" value="GAA0156109.1"/>
    <property type="molecule type" value="Genomic_DNA"/>
</dbReference>
<dbReference type="Proteomes" id="UP001454036">
    <property type="component" value="Unassembled WGS sequence"/>
</dbReference>
<sequence>MVDKMSQYKQKVGAYYNKRVRSRQFLVGDLVLRARQPSAHGKSGKLESSWEEPYIIWRTVGPITKYYV</sequence>
<name>A0AAV3PW97_LITER</name>